<proteinExistence type="predicted"/>
<dbReference type="InterPro" id="IPR054362">
    <property type="entry name" value="Exu_RNase_H-like"/>
</dbReference>
<evidence type="ECO:0000259" key="3">
    <source>
        <dbReference type="Pfam" id="PF22123"/>
    </source>
</evidence>
<keyword evidence="5" id="KW-1185">Reference proteome</keyword>
<name>E9HAV7_DAPPU</name>
<gene>
    <name evidence="4" type="ORF">DAPPUDRAFT_112066</name>
</gene>
<organism evidence="4 5">
    <name type="scientific">Daphnia pulex</name>
    <name type="common">Water flea</name>
    <dbReference type="NCBI Taxonomy" id="6669"/>
    <lineage>
        <taxon>Eukaryota</taxon>
        <taxon>Metazoa</taxon>
        <taxon>Ecdysozoa</taxon>
        <taxon>Arthropoda</taxon>
        <taxon>Crustacea</taxon>
        <taxon>Branchiopoda</taxon>
        <taxon>Diplostraca</taxon>
        <taxon>Cladocera</taxon>
        <taxon>Anomopoda</taxon>
        <taxon>Daphniidae</taxon>
        <taxon>Daphnia</taxon>
    </lineage>
</organism>
<dbReference type="EMBL" id="GL732613">
    <property type="protein sequence ID" value="EFX71098.1"/>
    <property type="molecule type" value="Genomic_DNA"/>
</dbReference>
<dbReference type="HOGENOM" id="CLU_394451_0_0_1"/>
<dbReference type="PANTHER" id="PTHR12384:SF2">
    <property type="entry name" value="MATERNAL PROTEIN EXUPERANTIA"/>
    <property type="match status" value="1"/>
</dbReference>
<protein>
    <submittedName>
        <fullName evidence="4">Uncharacterized protein</fullName>
    </submittedName>
</protein>
<feature type="domain" description="Exuperantia SAM-like" evidence="2">
    <location>
        <begin position="579"/>
        <end position="651"/>
    </location>
</feature>
<feature type="region of interest" description="Disordered" evidence="1">
    <location>
        <begin position="654"/>
        <end position="699"/>
    </location>
</feature>
<evidence type="ECO:0000313" key="5">
    <source>
        <dbReference type="Proteomes" id="UP000000305"/>
    </source>
</evidence>
<dbReference type="InterPro" id="IPR040941">
    <property type="entry name" value="SAM_Exu"/>
</dbReference>
<feature type="domain" description="Exuperantia RNAse H-like" evidence="3">
    <location>
        <begin position="436"/>
        <end position="516"/>
    </location>
</feature>
<dbReference type="KEGG" id="dpx:DAPPUDRAFT_112066"/>
<evidence type="ECO:0000259" key="2">
    <source>
        <dbReference type="Pfam" id="PF18609"/>
    </source>
</evidence>
<sequence length="699" mass="79749">MSFREEMVSNLLQRFGQKDEILLTTNDEKRLLTETTTIILVEPFDDSDVVSPKSESQIYNMLRNLLFSNNKTVVKEQSDKMWDMVFWNEENYRLDKAAKTFNEVYKKLDVEAKKKLSELYKNIKKMDGQENVLFDIVSAKVPVVPVTTDFAKHGSTFKDDIDKCYQMSKGYVEWDGDKFVPKPLALSKINLTQLRDRHLLKDRKVIVRYSIAVLSIPINFVQYRGLTVTDEWRNLKDKLKGFHKLIGYVDVKSSPVYFHAQKTSSYARINTAIPFEEARTNDAGRVAGAGSTLTCLGAMKSWHAIFIGSMVFSSHQPAAIMAQNKITGMTNNSEEQQTSSSTEETIIEVVIQPPTTEAKVESDAPPAVITTQPAQPMPEHDDSIAVNQITEMTNNSEEQQTSSSTEETIIEVSIQPPTTEAKPAQPMPEHDDSIAVVMWEATVTGRRLIDEMVNLGSFYVAQEEKAEGHDFNEYVIPYGKLPLNVIRNYNLRIVDTGRYRMLKEIRNKRMLKSKSETLERYRLLDDVNKILLGCVNGWDLLRQQVTTEIVTRELLRSFARTTEQVKKIKEELTKEAQWRPVFADMFRQGIKPRRRAEFLRHMLVESGITYAGLTETFKDKKDDGVVEVIKENINGKNEADVEEVIKLLNQHLAQPDKPVRRGSGRRAPRTRSLCTATDLEKQQPASRSSPRKTTTTLSK</sequence>
<dbReference type="Proteomes" id="UP000000305">
    <property type="component" value="Unassembled WGS sequence"/>
</dbReference>
<dbReference type="PANTHER" id="PTHR12384">
    <property type="entry name" value="MATERNAL PROTEIN EXUPERANTIA"/>
    <property type="match status" value="1"/>
</dbReference>
<dbReference type="GO" id="GO:0003723">
    <property type="term" value="F:RNA binding"/>
    <property type="evidence" value="ECO:0007669"/>
    <property type="project" value="InterPro"/>
</dbReference>
<evidence type="ECO:0000313" key="4">
    <source>
        <dbReference type="EMBL" id="EFX71098.1"/>
    </source>
</evidence>
<dbReference type="AlphaFoldDB" id="E9HAV7"/>
<feature type="compositionally biased region" description="Polar residues" evidence="1">
    <location>
        <begin position="683"/>
        <end position="699"/>
    </location>
</feature>
<dbReference type="GO" id="GO:0042803">
    <property type="term" value="F:protein homodimerization activity"/>
    <property type="evidence" value="ECO:0007669"/>
    <property type="project" value="InterPro"/>
</dbReference>
<dbReference type="InParanoid" id="E9HAV7"/>
<feature type="compositionally biased region" description="Basic residues" evidence="1">
    <location>
        <begin position="660"/>
        <end position="669"/>
    </location>
</feature>
<accession>E9HAV7</accession>
<reference evidence="4 5" key="1">
    <citation type="journal article" date="2011" name="Science">
        <title>The ecoresponsive genome of Daphnia pulex.</title>
        <authorList>
            <person name="Colbourne J.K."/>
            <person name="Pfrender M.E."/>
            <person name="Gilbert D."/>
            <person name="Thomas W.K."/>
            <person name="Tucker A."/>
            <person name="Oakley T.H."/>
            <person name="Tokishita S."/>
            <person name="Aerts A."/>
            <person name="Arnold G.J."/>
            <person name="Basu M.K."/>
            <person name="Bauer D.J."/>
            <person name="Caceres C.E."/>
            <person name="Carmel L."/>
            <person name="Casola C."/>
            <person name="Choi J.H."/>
            <person name="Detter J.C."/>
            <person name="Dong Q."/>
            <person name="Dusheyko S."/>
            <person name="Eads B.D."/>
            <person name="Frohlich T."/>
            <person name="Geiler-Samerotte K.A."/>
            <person name="Gerlach D."/>
            <person name="Hatcher P."/>
            <person name="Jogdeo S."/>
            <person name="Krijgsveld J."/>
            <person name="Kriventseva E.V."/>
            <person name="Kultz D."/>
            <person name="Laforsch C."/>
            <person name="Lindquist E."/>
            <person name="Lopez J."/>
            <person name="Manak J.R."/>
            <person name="Muller J."/>
            <person name="Pangilinan J."/>
            <person name="Patwardhan R.P."/>
            <person name="Pitluck S."/>
            <person name="Pritham E.J."/>
            <person name="Rechtsteiner A."/>
            <person name="Rho M."/>
            <person name="Rogozin I.B."/>
            <person name="Sakarya O."/>
            <person name="Salamov A."/>
            <person name="Schaack S."/>
            <person name="Shapiro H."/>
            <person name="Shiga Y."/>
            <person name="Skalitzky C."/>
            <person name="Smith Z."/>
            <person name="Souvorov A."/>
            <person name="Sung W."/>
            <person name="Tang Z."/>
            <person name="Tsuchiya D."/>
            <person name="Tu H."/>
            <person name="Vos H."/>
            <person name="Wang M."/>
            <person name="Wolf Y.I."/>
            <person name="Yamagata H."/>
            <person name="Yamada T."/>
            <person name="Ye Y."/>
            <person name="Shaw J.R."/>
            <person name="Andrews J."/>
            <person name="Crease T.J."/>
            <person name="Tang H."/>
            <person name="Lucas S.M."/>
            <person name="Robertson H.M."/>
            <person name="Bork P."/>
            <person name="Koonin E.V."/>
            <person name="Zdobnov E.M."/>
            <person name="Grigoriev I.V."/>
            <person name="Lynch M."/>
            <person name="Boore J.L."/>
        </authorList>
    </citation>
    <scope>NUCLEOTIDE SEQUENCE [LARGE SCALE GENOMIC DNA]</scope>
</reference>
<dbReference type="GO" id="GO:0045450">
    <property type="term" value="P:bicoid mRNA localization"/>
    <property type="evidence" value="ECO:0007669"/>
    <property type="project" value="InterPro"/>
</dbReference>
<dbReference type="Pfam" id="PF18609">
    <property type="entry name" value="SAM_Exu"/>
    <property type="match status" value="1"/>
</dbReference>
<dbReference type="Pfam" id="PF22123">
    <property type="entry name" value="Exu_RNase_H_like"/>
    <property type="match status" value="1"/>
</dbReference>
<dbReference type="PhylomeDB" id="E9HAV7"/>
<evidence type="ECO:0000256" key="1">
    <source>
        <dbReference type="SAM" id="MobiDB-lite"/>
    </source>
</evidence>
<dbReference type="OrthoDB" id="8251179at2759"/>
<dbReference type="eggNOG" id="ENOG502QVAD">
    <property type="taxonomic scope" value="Eukaryota"/>
</dbReference>
<dbReference type="InterPro" id="IPR037998">
    <property type="entry name" value="Exu"/>
</dbReference>